<dbReference type="EMBL" id="JAKMXF010000122">
    <property type="protein sequence ID" value="KAI6657175.1"/>
    <property type="molecule type" value="Genomic_DNA"/>
</dbReference>
<evidence type="ECO:0000256" key="3">
    <source>
        <dbReference type="ARBA" id="ARBA00022737"/>
    </source>
</evidence>
<dbReference type="SUPFAM" id="SSF49313">
    <property type="entry name" value="Cadherin-like"/>
    <property type="match status" value="6"/>
</dbReference>
<dbReference type="PANTHER" id="PTHR24027">
    <property type="entry name" value="CADHERIN-23"/>
    <property type="match status" value="1"/>
</dbReference>
<keyword evidence="6" id="KW-0472">Membrane</keyword>
<feature type="domain" description="Cadherin" evidence="8">
    <location>
        <begin position="230"/>
        <end position="310"/>
    </location>
</feature>
<dbReference type="Proteomes" id="UP001165289">
    <property type="component" value="Unassembled WGS sequence"/>
</dbReference>
<dbReference type="GO" id="GO:0045296">
    <property type="term" value="F:cadherin binding"/>
    <property type="evidence" value="ECO:0007669"/>
    <property type="project" value="TreeGrafter"/>
</dbReference>
<gene>
    <name evidence="9" type="ORF">LOD99_15961</name>
</gene>
<protein>
    <submittedName>
        <fullName evidence="9">Protocadherin-16-like</fullName>
    </submittedName>
</protein>
<organism evidence="9 10">
    <name type="scientific">Oopsacas minuta</name>
    <dbReference type="NCBI Taxonomy" id="111878"/>
    <lineage>
        <taxon>Eukaryota</taxon>
        <taxon>Metazoa</taxon>
        <taxon>Porifera</taxon>
        <taxon>Hexactinellida</taxon>
        <taxon>Hexasterophora</taxon>
        <taxon>Lyssacinosida</taxon>
        <taxon>Leucopsacidae</taxon>
        <taxon>Oopsacas</taxon>
    </lineage>
</organism>
<dbReference type="FunFam" id="2.60.40.60:FF:000020">
    <property type="entry name" value="Dachsous cadherin-related 1b"/>
    <property type="match status" value="1"/>
</dbReference>
<dbReference type="GO" id="GO:0016477">
    <property type="term" value="P:cell migration"/>
    <property type="evidence" value="ECO:0007669"/>
    <property type="project" value="TreeGrafter"/>
</dbReference>
<dbReference type="Pfam" id="PF00028">
    <property type="entry name" value="Cadherin"/>
    <property type="match status" value="3"/>
</dbReference>
<dbReference type="InterPro" id="IPR039808">
    <property type="entry name" value="Cadherin"/>
</dbReference>
<feature type="domain" description="Cadherin" evidence="8">
    <location>
        <begin position="421"/>
        <end position="523"/>
    </location>
</feature>
<evidence type="ECO:0000256" key="4">
    <source>
        <dbReference type="ARBA" id="ARBA00022837"/>
    </source>
</evidence>
<evidence type="ECO:0000256" key="6">
    <source>
        <dbReference type="ARBA" id="ARBA00023136"/>
    </source>
</evidence>
<dbReference type="PROSITE" id="PS50268">
    <property type="entry name" value="CADHERIN_2"/>
    <property type="match status" value="5"/>
</dbReference>
<comment type="caution">
    <text evidence="9">The sequence shown here is derived from an EMBL/GenBank/DDBJ whole genome shotgun (WGS) entry which is preliminary data.</text>
</comment>
<dbReference type="GO" id="GO:0016342">
    <property type="term" value="C:catenin complex"/>
    <property type="evidence" value="ECO:0007669"/>
    <property type="project" value="TreeGrafter"/>
</dbReference>
<dbReference type="Gene3D" id="2.60.40.60">
    <property type="entry name" value="Cadherins"/>
    <property type="match status" value="6"/>
</dbReference>
<evidence type="ECO:0000256" key="1">
    <source>
        <dbReference type="ARBA" id="ARBA00004370"/>
    </source>
</evidence>
<sequence>MSHGILEYEFIWYHILEKGGMPMRSYINTVQWFPRPTSVKELQLLLGDITVSNLDHETHDQYILVIQAEEDQSPKSSVLTSLTINIQDSNEYPPVFTQSNYEATISEASVVNSTVLLVLAEDSDPSHTVSYKPDGSADSMIFFLDSATGLITLLGSVDRDTDNMYTFEVIAVDDDPTPKSATATVTIYISDENDNSPTFTDAKQETHADEQILIIPHVIYDVAMNNMIMDDDEGVNSELKYSFQTGDSAFSIDPDTGFISVVAVLDFNTQSVYKLTIIATDQAVLASERRTGSFVLTVIVDDINDNSPVLASIGPQTIEENLPAGSIVFTVSATDLDQGLPTPLSLSIMDQTVPFSINTVGTPTNTFISAQISTNRMFDFENISEKSFSLTIQVSDGINTQYEIVIVTTEDTNDNSPVFSSSTGYTFSVNETETGKIIGFVAASDVDTSIFGPVTYVKTGDNEDYFQLDSTTGEISIQIALDAESLSVYRFSIVAFDSGLPPLSEIALVSINVLDFNDNSPIFLISHVEVSIDENTATPIIFTFVAKDMDRDAPNNIVKYFIVDSFPVISVLSDFFVIDEMTGIIQTGEFLFYIASFS</sequence>
<dbReference type="SMART" id="SM00112">
    <property type="entry name" value="CA"/>
    <property type="match status" value="5"/>
</dbReference>
<keyword evidence="2" id="KW-0812">Transmembrane</keyword>
<reference evidence="9 10" key="1">
    <citation type="journal article" date="2023" name="BMC Biol.">
        <title>The compact genome of the sponge Oopsacas minuta (Hexactinellida) is lacking key metazoan core genes.</title>
        <authorList>
            <person name="Santini S."/>
            <person name="Schenkelaars Q."/>
            <person name="Jourda C."/>
            <person name="Duchesne M."/>
            <person name="Belahbib H."/>
            <person name="Rocher C."/>
            <person name="Selva M."/>
            <person name="Riesgo A."/>
            <person name="Vervoort M."/>
            <person name="Leys S.P."/>
            <person name="Kodjabachian L."/>
            <person name="Le Bivic A."/>
            <person name="Borchiellini C."/>
            <person name="Claverie J.M."/>
            <person name="Renard E."/>
        </authorList>
    </citation>
    <scope>NUCLEOTIDE SEQUENCE [LARGE SCALE GENOMIC DNA]</scope>
    <source>
        <strain evidence="9">SPO-2</strain>
    </source>
</reference>
<feature type="domain" description="Cadherin" evidence="8">
    <location>
        <begin position="317"/>
        <end position="419"/>
    </location>
</feature>
<keyword evidence="4 7" id="KW-0106">Calcium</keyword>
<dbReference type="PRINTS" id="PR00205">
    <property type="entry name" value="CADHERIN"/>
</dbReference>
<dbReference type="InterPro" id="IPR015919">
    <property type="entry name" value="Cadherin-like_sf"/>
</dbReference>
<dbReference type="AlphaFoldDB" id="A0AAV7K927"/>
<accession>A0AAV7K927</accession>
<comment type="subcellular location">
    <subcellularLocation>
        <location evidence="1">Membrane</location>
    </subcellularLocation>
</comment>
<dbReference type="GO" id="GO:0007156">
    <property type="term" value="P:homophilic cell adhesion via plasma membrane adhesion molecules"/>
    <property type="evidence" value="ECO:0007669"/>
    <property type="project" value="InterPro"/>
</dbReference>
<evidence type="ECO:0000313" key="9">
    <source>
        <dbReference type="EMBL" id="KAI6657175.1"/>
    </source>
</evidence>
<keyword evidence="10" id="KW-1185">Reference proteome</keyword>
<keyword evidence="3" id="KW-0677">Repeat</keyword>
<proteinExistence type="predicted"/>
<keyword evidence="5" id="KW-1133">Transmembrane helix</keyword>
<dbReference type="InterPro" id="IPR020894">
    <property type="entry name" value="Cadherin_CS"/>
</dbReference>
<dbReference type="GO" id="GO:0008013">
    <property type="term" value="F:beta-catenin binding"/>
    <property type="evidence" value="ECO:0007669"/>
    <property type="project" value="TreeGrafter"/>
</dbReference>
<dbReference type="PANTHER" id="PTHR24027:SF438">
    <property type="entry name" value="CADHERIN 23"/>
    <property type="match status" value="1"/>
</dbReference>
<evidence type="ECO:0000256" key="5">
    <source>
        <dbReference type="ARBA" id="ARBA00022989"/>
    </source>
</evidence>
<feature type="domain" description="Cadherin" evidence="8">
    <location>
        <begin position="97"/>
        <end position="199"/>
    </location>
</feature>
<name>A0AAV7K927_9METZ</name>
<feature type="domain" description="Cadherin" evidence="8">
    <location>
        <begin position="54"/>
        <end position="96"/>
    </location>
</feature>
<dbReference type="GO" id="GO:0005509">
    <property type="term" value="F:calcium ion binding"/>
    <property type="evidence" value="ECO:0007669"/>
    <property type="project" value="UniProtKB-UniRule"/>
</dbReference>
<dbReference type="PROSITE" id="PS00232">
    <property type="entry name" value="CADHERIN_1"/>
    <property type="match status" value="3"/>
</dbReference>
<dbReference type="CDD" id="cd11304">
    <property type="entry name" value="Cadherin_repeat"/>
    <property type="match status" value="6"/>
</dbReference>
<evidence type="ECO:0000256" key="7">
    <source>
        <dbReference type="PROSITE-ProRule" id="PRU00043"/>
    </source>
</evidence>
<evidence type="ECO:0000259" key="8">
    <source>
        <dbReference type="PROSITE" id="PS50268"/>
    </source>
</evidence>
<evidence type="ECO:0000313" key="10">
    <source>
        <dbReference type="Proteomes" id="UP001165289"/>
    </source>
</evidence>
<dbReference type="InterPro" id="IPR002126">
    <property type="entry name" value="Cadherin-like_dom"/>
</dbReference>
<dbReference type="FunFam" id="2.60.40.60:FF:000092">
    <property type="entry name" value="Protocadherin 8"/>
    <property type="match status" value="1"/>
</dbReference>
<evidence type="ECO:0000256" key="2">
    <source>
        <dbReference type="ARBA" id="ARBA00022692"/>
    </source>
</evidence>